<evidence type="ECO:0000259" key="14">
    <source>
        <dbReference type="Pfam" id="PF14720"/>
    </source>
</evidence>
<dbReference type="AlphaFoldDB" id="A0A377JN57"/>
<dbReference type="PANTHER" id="PTHR30013">
    <property type="entry name" value="NIFE / NIFESE HYDROGENASE SMALL SUBUNIT FAMILY MEMBER"/>
    <property type="match status" value="1"/>
</dbReference>
<sequence>MEATSTQNITTIKPLLSLEDKLLARLESLRQSKVKSATLSDETSRAWIAKNLALIGVPSKLLDCCVEILEYMGDMRLVWLHLQECTGCSESLLRTEEPGFDTLIFDIFKLHYHDLILAASGHNSQKVLESISQTPYILLVEGSVSMGAQEQYITLAGKSGYEEAAHLIAHAQAVLAVGTCSSYGGIQSAHPNPTNSFALYEVFPQEIMHIPGCPPSDKNIIGNLLYVYLLGELPPLDELKRPLWAYAKSVHDLCERRGAFLAGDFVQSFDDPSMAQGYCLYKVGCKGPYSFNNCPKVKFNAKTSWPVQAGHGCIGCSEPNFWDNFGLIEKPISNESIKGFVPKFPPRLEPRITEVAYRDESALLEEVRINGGVLLDLDSSVVSYAVQKVDSSVSLESTESLEPVLMRYELAAMEANPALMLSTLESKGKQGSRLAQNYKTYLESSFARVRTLPTTSHSTNDLLAWLGGCYGLLEGLESLEDLAQAGAELLAKAEQFAYPHISPLGFKCKESSEMITLDSSKALNNMLAYRIGGLDSYGVCFSIASDLGSAFADLLLKWQIQGSIYVCGKMTTSKPFMRALAKPLHTKHTIIIAQIQDA</sequence>
<name>A0A377JN57_9HELI</name>
<feature type="domain" description="Cytochrome-c3 hydrogenase C-terminal" evidence="14">
    <location>
        <begin position="246"/>
        <end position="326"/>
    </location>
</feature>
<dbReference type="EC" id="1.12.5.1" evidence="15"/>
<keyword evidence="10" id="KW-0408">Iron</keyword>
<dbReference type="Pfam" id="PF01058">
    <property type="entry name" value="Oxidored_q6"/>
    <property type="match status" value="1"/>
</dbReference>
<dbReference type="SUPFAM" id="SSF56770">
    <property type="entry name" value="HydA/Nqo6-like"/>
    <property type="match status" value="1"/>
</dbReference>
<dbReference type="InterPro" id="IPR037148">
    <property type="entry name" value="NiFe-Hase_small_C_sf"/>
</dbReference>
<dbReference type="PRINTS" id="PR00614">
    <property type="entry name" value="NIHGNASESMLL"/>
</dbReference>
<reference evidence="15 16" key="1">
    <citation type="submission" date="2018-06" db="EMBL/GenBank/DDBJ databases">
        <authorList>
            <consortium name="Pathogen Informatics"/>
            <person name="Doyle S."/>
        </authorList>
    </citation>
    <scope>NUCLEOTIDE SEQUENCE [LARGE SCALE GENOMIC DNA]</scope>
    <source>
        <strain evidence="15 16">NCTC12410</strain>
    </source>
</reference>
<dbReference type="GO" id="GO:0016020">
    <property type="term" value="C:membrane"/>
    <property type="evidence" value="ECO:0007669"/>
    <property type="project" value="TreeGrafter"/>
</dbReference>
<evidence type="ECO:0000259" key="13">
    <source>
        <dbReference type="Pfam" id="PF01058"/>
    </source>
</evidence>
<dbReference type="GO" id="GO:0047067">
    <property type="term" value="F:hydrogen:quinone oxidoreductase activity"/>
    <property type="evidence" value="ECO:0007669"/>
    <property type="project" value="UniProtKB-EC"/>
</dbReference>
<keyword evidence="9 15" id="KW-0560">Oxidoreductase</keyword>
<evidence type="ECO:0000256" key="7">
    <source>
        <dbReference type="ARBA" id="ARBA00022723"/>
    </source>
</evidence>
<dbReference type="Gene3D" id="4.10.480.10">
    <property type="entry name" value="Cytochrome-c3 hydrogenase, C-terminal domain"/>
    <property type="match status" value="1"/>
</dbReference>
<comment type="cofactor">
    <cofactor evidence="1">
        <name>[3Fe-4S] cluster</name>
        <dbReference type="ChEBI" id="CHEBI:21137"/>
    </cofactor>
</comment>
<organism evidence="15 16">
    <name type="scientific">Helicobacter canis</name>
    <dbReference type="NCBI Taxonomy" id="29419"/>
    <lineage>
        <taxon>Bacteria</taxon>
        <taxon>Pseudomonadati</taxon>
        <taxon>Campylobacterota</taxon>
        <taxon>Epsilonproteobacteria</taxon>
        <taxon>Campylobacterales</taxon>
        <taxon>Helicobacteraceae</taxon>
        <taxon>Helicobacter</taxon>
    </lineage>
</organism>
<dbReference type="GO" id="GO:0051538">
    <property type="term" value="F:3 iron, 4 sulfur cluster binding"/>
    <property type="evidence" value="ECO:0007669"/>
    <property type="project" value="UniProtKB-KW"/>
</dbReference>
<evidence type="ECO:0000256" key="11">
    <source>
        <dbReference type="ARBA" id="ARBA00023014"/>
    </source>
</evidence>
<keyword evidence="12" id="KW-0003">3Fe-4S</keyword>
<dbReference type="NCBIfam" id="TIGR00391">
    <property type="entry name" value="hydA"/>
    <property type="match status" value="1"/>
</dbReference>
<keyword evidence="7" id="KW-0479">Metal-binding</keyword>
<evidence type="ECO:0000256" key="9">
    <source>
        <dbReference type="ARBA" id="ARBA00023002"/>
    </source>
</evidence>
<accession>A0A377JN57</accession>
<keyword evidence="8" id="KW-0732">Signal</keyword>
<dbReference type="InterPro" id="IPR006137">
    <property type="entry name" value="NADH_UbQ_OxRdtase-like_20kDa"/>
</dbReference>
<dbReference type="InterPro" id="IPR027394">
    <property type="entry name" value="Cytochrome-c3_hydrogenase_C"/>
</dbReference>
<feature type="domain" description="NADH:ubiquinone oxidoreductase-like 20kDa subunit" evidence="13">
    <location>
        <begin position="85"/>
        <end position="226"/>
    </location>
</feature>
<keyword evidence="11" id="KW-0411">Iron-sulfur</keyword>
<dbReference type="GO" id="GO:0009055">
    <property type="term" value="F:electron transfer activity"/>
    <property type="evidence" value="ECO:0007669"/>
    <property type="project" value="TreeGrafter"/>
</dbReference>
<dbReference type="Gene3D" id="3.40.50.700">
    <property type="entry name" value="NADH:ubiquinone oxidoreductase-like, 20kDa subunit"/>
    <property type="match status" value="1"/>
</dbReference>
<evidence type="ECO:0000256" key="4">
    <source>
        <dbReference type="ARBA" id="ARBA00006605"/>
    </source>
</evidence>
<protein>
    <submittedName>
        <fullName evidence="15">Putative Ni/Fe-hydrogenase small subunit</fullName>
        <ecNumber evidence="15">1.12.5.1</ecNumber>
    </submittedName>
</protein>
<dbReference type="EMBL" id="UGHV01000003">
    <property type="protein sequence ID" value="STP06438.1"/>
    <property type="molecule type" value="Genomic_DNA"/>
</dbReference>
<dbReference type="GO" id="GO:0008901">
    <property type="term" value="F:ferredoxin hydrogenase activity"/>
    <property type="evidence" value="ECO:0007669"/>
    <property type="project" value="InterPro"/>
</dbReference>
<comment type="subcellular location">
    <subcellularLocation>
        <location evidence="3">Cell envelope</location>
    </subcellularLocation>
</comment>
<dbReference type="OrthoDB" id="9766729at2"/>
<comment type="subunit">
    <text evidence="5">Heterodimer of a large and a small subunit.</text>
</comment>
<evidence type="ECO:0000256" key="6">
    <source>
        <dbReference type="ARBA" id="ARBA00022485"/>
    </source>
</evidence>
<dbReference type="InterPro" id="IPR037024">
    <property type="entry name" value="NiFe_Hase_small_N_sf"/>
</dbReference>
<keyword evidence="6" id="KW-0004">4Fe-4S</keyword>
<dbReference type="GO" id="GO:0044569">
    <property type="term" value="C:[Ni-Fe] hydrogenase complex"/>
    <property type="evidence" value="ECO:0007669"/>
    <property type="project" value="TreeGrafter"/>
</dbReference>
<evidence type="ECO:0000256" key="1">
    <source>
        <dbReference type="ARBA" id="ARBA00001927"/>
    </source>
</evidence>
<evidence type="ECO:0000256" key="10">
    <source>
        <dbReference type="ARBA" id="ARBA00023004"/>
    </source>
</evidence>
<evidence type="ECO:0000256" key="2">
    <source>
        <dbReference type="ARBA" id="ARBA00001966"/>
    </source>
</evidence>
<evidence type="ECO:0000256" key="8">
    <source>
        <dbReference type="ARBA" id="ARBA00022729"/>
    </source>
</evidence>
<dbReference type="GO" id="GO:0030313">
    <property type="term" value="C:cell envelope"/>
    <property type="evidence" value="ECO:0007669"/>
    <property type="project" value="UniProtKB-SubCell"/>
</dbReference>
<gene>
    <name evidence="15" type="primary">hydA_2</name>
    <name evidence="15" type="ORF">NCTC12410_01977</name>
</gene>
<evidence type="ECO:0000256" key="5">
    <source>
        <dbReference type="ARBA" id="ARBA00011771"/>
    </source>
</evidence>
<evidence type="ECO:0000256" key="3">
    <source>
        <dbReference type="ARBA" id="ARBA00004196"/>
    </source>
</evidence>
<dbReference type="GO" id="GO:0051539">
    <property type="term" value="F:4 iron, 4 sulfur cluster binding"/>
    <property type="evidence" value="ECO:0007669"/>
    <property type="project" value="UniProtKB-KW"/>
</dbReference>
<evidence type="ECO:0000256" key="12">
    <source>
        <dbReference type="ARBA" id="ARBA00023291"/>
    </source>
</evidence>
<evidence type="ECO:0000313" key="15">
    <source>
        <dbReference type="EMBL" id="STP06438.1"/>
    </source>
</evidence>
<comment type="similarity">
    <text evidence="4">Belongs to the [NiFe]/[NiFeSe] hydrogenase small subunit family.</text>
</comment>
<dbReference type="PANTHER" id="PTHR30013:SF7">
    <property type="entry name" value="HYDROGENASE-2 SMALL CHAIN"/>
    <property type="match status" value="1"/>
</dbReference>
<dbReference type="Pfam" id="PF14720">
    <property type="entry name" value="NiFe_hyd_SSU_C"/>
    <property type="match status" value="1"/>
</dbReference>
<proteinExistence type="inferred from homology"/>
<comment type="cofactor">
    <cofactor evidence="2">
        <name>[4Fe-4S] cluster</name>
        <dbReference type="ChEBI" id="CHEBI:49883"/>
    </cofactor>
</comment>
<dbReference type="RefSeq" id="WP_115012417.1">
    <property type="nucleotide sequence ID" value="NZ_UGHV01000003.1"/>
</dbReference>
<dbReference type="InterPro" id="IPR001821">
    <property type="entry name" value="NiFe_hydrogenase_ssu"/>
</dbReference>
<evidence type="ECO:0000313" key="16">
    <source>
        <dbReference type="Proteomes" id="UP000254841"/>
    </source>
</evidence>
<dbReference type="GO" id="GO:0046872">
    <property type="term" value="F:metal ion binding"/>
    <property type="evidence" value="ECO:0007669"/>
    <property type="project" value="UniProtKB-KW"/>
</dbReference>
<dbReference type="Proteomes" id="UP000254841">
    <property type="component" value="Unassembled WGS sequence"/>
</dbReference>
<dbReference type="GO" id="GO:0009375">
    <property type="term" value="C:ferredoxin hydrogenase complex"/>
    <property type="evidence" value="ECO:0007669"/>
    <property type="project" value="InterPro"/>
</dbReference>
<dbReference type="GO" id="GO:0009061">
    <property type="term" value="P:anaerobic respiration"/>
    <property type="evidence" value="ECO:0007669"/>
    <property type="project" value="TreeGrafter"/>
</dbReference>